<dbReference type="Proteomes" id="UP000524404">
    <property type="component" value="Unassembled WGS sequence"/>
</dbReference>
<accession>A0A841EJ23</accession>
<evidence type="ECO:0000313" key="2">
    <source>
        <dbReference type="Proteomes" id="UP000524404"/>
    </source>
</evidence>
<reference evidence="1 2" key="1">
    <citation type="submission" date="2020-08" db="EMBL/GenBank/DDBJ databases">
        <title>Functional genomics of gut bacteria from endangered species of beetles.</title>
        <authorList>
            <person name="Carlos-Shanley C."/>
        </authorList>
    </citation>
    <scope>NUCLEOTIDE SEQUENCE [LARGE SCALE GENOMIC DNA]</scope>
    <source>
        <strain evidence="1 2">S00070</strain>
    </source>
</reference>
<proteinExistence type="predicted"/>
<dbReference type="RefSeq" id="WP_184133995.1">
    <property type="nucleotide sequence ID" value="NZ_JACHKT010000013.1"/>
</dbReference>
<evidence type="ECO:0008006" key="3">
    <source>
        <dbReference type="Google" id="ProtNLM"/>
    </source>
</evidence>
<sequence>MKKLDLGKAIAATTKSTFVNNKLISDEQVKKSIEVLEELRMFIPPLGAEEFSLLEQNILKNGCRDALTLWETKRSAIEANAEYPNEPVYILVDGHNRFQICKQHNLNFSVQLMPFNSKEEVKDYMIDLQLGRRNLSSEQISYFRGLRFLNEKTGPGKYDRSGHWVHNEPNASPQEKGRTVEKLAKEYNVGASTIKRDGQFAEGLSKIEPTLRNEILTGKKKIDKKVIQTLGRISENIEPITAISEIEKIVEASALGVKLNIKNSKSEESTHDLSIWMNTLTAKTEKVYASRSKEDFDNLRNTLEEYGAYLGIL</sequence>
<evidence type="ECO:0000313" key="1">
    <source>
        <dbReference type="EMBL" id="MBB6003492.1"/>
    </source>
</evidence>
<dbReference type="AlphaFoldDB" id="A0A841EJ23"/>
<name>A0A841EJ23_9BACT</name>
<protein>
    <recommendedName>
        <fullName evidence="3">ParB-like nuclease domain-containing protein</fullName>
    </recommendedName>
</protein>
<dbReference type="EMBL" id="JACHKT010000013">
    <property type="protein sequence ID" value="MBB6003492.1"/>
    <property type="molecule type" value="Genomic_DNA"/>
</dbReference>
<comment type="caution">
    <text evidence="1">The sequence shown here is derived from an EMBL/GenBank/DDBJ whole genome shotgun (WGS) entry which is preliminary data.</text>
</comment>
<organism evidence="1 2">
    <name type="scientific">Arcicella rosea</name>
    <dbReference type="NCBI Taxonomy" id="502909"/>
    <lineage>
        <taxon>Bacteria</taxon>
        <taxon>Pseudomonadati</taxon>
        <taxon>Bacteroidota</taxon>
        <taxon>Cytophagia</taxon>
        <taxon>Cytophagales</taxon>
        <taxon>Flectobacillaceae</taxon>
        <taxon>Arcicella</taxon>
    </lineage>
</organism>
<gene>
    <name evidence="1" type="ORF">HNP25_002150</name>
</gene>
<keyword evidence="2" id="KW-1185">Reference proteome</keyword>